<evidence type="ECO:0000313" key="21">
    <source>
        <dbReference type="EMBL" id="TKS07777.1"/>
    </source>
</evidence>
<dbReference type="GO" id="GO:0046872">
    <property type="term" value="F:metal ion binding"/>
    <property type="evidence" value="ECO:0007669"/>
    <property type="project" value="UniProtKB-UniRule"/>
</dbReference>
<evidence type="ECO:0000256" key="11">
    <source>
        <dbReference type="ARBA" id="ARBA00023157"/>
    </source>
</evidence>
<dbReference type="Pfam" id="PF00141">
    <property type="entry name" value="peroxidase"/>
    <property type="match status" value="1"/>
</dbReference>
<reference evidence="21" key="1">
    <citation type="submission" date="2018-10" db="EMBL/GenBank/DDBJ databases">
        <title>Population genomic analysis revealed the cold adaptation of white poplar.</title>
        <authorList>
            <person name="Liu Y.-J."/>
        </authorList>
    </citation>
    <scope>NUCLEOTIDE SEQUENCE [LARGE SCALE GENOMIC DNA]</scope>
    <source>
        <strain evidence="21">PAL-ZL1</strain>
    </source>
</reference>
<feature type="chain" id="PRO_5020873880" description="Peroxidase" evidence="19">
    <location>
        <begin position="26"/>
        <end position="320"/>
    </location>
</feature>
<evidence type="ECO:0000256" key="16">
    <source>
        <dbReference type="PIRSR" id="PIRSR600823-3"/>
    </source>
</evidence>
<keyword evidence="9 19" id="KW-0560">Oxidoreductase</keyword>
<comment type="caution">
    <text evidence="21">The sequence shown here is derived from an EMBL/GenBank/DDBJ whole genome shotgun (WGS) entry which is preliminary data.</text>
</comment>
<comment type="similarity">
    <text evidence="19">Belongs to the peroxidase family. Classical plant (class III) peroxidase subfamily.</text>
</comment>
<dbReference type="SUPFAM" id="SSF48113">
    <property type="entry name" value="Heme-dependent peroxidases"/>
    <property type="match status" value="1"/>
</dbReference>
<feature type="binding site" evidence="16">
    <location>
        <position position="83"/>
    </location>
    <ligand>
        <name>Ca(2+)</name>
        <dbReference type="ChEBI" id="CHEBI:29108"/>
        <label>1</label>
    </ligand>
</feature>
<comment type="function">
    <text evidence="2">Removal of H(2)O(2), oxidation of toxic reductants, biosynthesis and degradation of lignin, suberization, auxin catabolism, response to environmental stresses such as wounding, pathogen attack and oxidative stress. These functions might be dependent on each isozyme/isoform in each plant tissue.</text>
</comment>
<evidence type="ECO:0000256" key="10">
    <source>
        <dbReference type="ARBA" id="ARBA00023004"/>
    </source>
</evidence>
<feature type="disulfide bond" evidence="18">
    <location>
        <begin position="115"/>
        <end position="316"/>
    </location>
</feature>
<dbReference type="PRINTS" id="PR00461">
    <property type="entry name" value="PLPEROXIDASE"/>
</dbReference>
<name>A0A4U5QFL9_POPAL</name>
<dbReference type="Gene3D" id="1.10.520.10">
    <property type="match status" value="1"/>
</dbReference>
<evidence type="ECO:0000256" key="17">
    <source>
        <dbReference type="PIRSR" id="PIRSR600823-4"/>
    </source>
</evidence>
<evidence type="ECO:0000256" key="18">
    <source>
        <dbReference type="PIRSR" id="PIRSR600823-5"/>
    </source>
</evidence>
<evidence type="ECO:0000256" key="6">
    <source>
        <dbReference type="ARBA" id="ARBA00022559"/>
    </source>
</evidence>
<keyword evidence="12" id="KW-0325">Glycoprotein</keyword>
<dbReference type="PRINTS" id="PR00458">
    <property type="entry name" value="PEROXIDASE"/>
</dbReference>
<dbReference type="PROSITE" id="PS00435">
    <property type="entry name" value="PEROXIDASE_1"/>
    <property type="match status" value="1"/>
</dbReference>
<dbReference type="InterPro" id="IPR019794">
    <property type="entry name" value="Peroxidases_AS"/>
</dbReference>
<comment type="subcellular location">
    <subcellularLocation>
        <location evidence="19">Secreted</location>
    </subcellularLocation>
</comment>
<dbReference type="EMBL" id="RCHU01000314">
    <property type="protein sequence ID" value="TKS07777.1"/>
    <property type="molecule type" value="Genomic_DNA"/>
</dbReference>
<comment type="catalytic activity">
    <reaction evidence="1 19">
        <text>2 a phenolic donor + H2O2 = 2 a phenolic radical donor + 2 H2O</text>
        <dbReference type="Rhea" id="RHEA:56136"/>
        <dbReference type="ChEBI" id="CHEBI:15377"/>
        <dbReference type="ChEBI" id="CHEBI:16240"/>
        <dbReference type="ChEBI" id="CHEBI:139520"/>
        <dbReference type="ChEBI" id="CHEBI:139521"/>
        <dbReference type="EC" id="1.11.1.7"/>
    </reaction>
</comment>
<evidence type="ECO:0000256" key="3">
    <source>
        <dbReference type="ARBA" id="ARBA00006873"/>
    </source>
</evidence>
<sequence length="320" mass="35068">MASSKLSPCLIFVQIIFLVFNLANAQLRVGFYKDTCPKAEAIVKEVMHQVMKVAPSLSGPLLRMHFHDCFVRVLLNSSTGQAEKDSPPNLSLRGYQVIDRVKTALEKECPGAVSCADIVAIVARDVTVATMGPFWEVETGRRDGRVSNFSEPLTNLPPFSSNISQLISMFRSKGLSVKDLVVLSGGHTIGTSHCSSFSSRLYNSTGKNGTDPTLDSEYIEKLKSRCKVGDQTTLVEMDPGSVRTFDNSYYTLVAKRRGLFQSDAALLDNMETKAYIKLQSAATHRSTFFKDFGVSMVNMGRVGVLTGKAGEIRKVCSKVN</sequence>
<feature type="disulfide bond" evidence="18">
    <location>
        <begin position="36"/>
        <end position="109"/>
    </location>
</feature>
<dbReference type="EC" id="1.11.1.7" evidence="4 19"/>
<evidence type="ECO:0000256" key="4">
    <source>
        <dbReference type="ARBA" id="ARBA00012313"/>
    </source>
</evidence>
<dbReference type="PANTHER" id="PTHR31235">
    <property type="entry name" value="PEROXIDASE 25-RELATED"/>
    <property type="match status" value="1"/>
</dbReference>
<keyword evidence="7 19" id="KW-0349">Heme</keyword>
<feature type="signal peptide" evidence="19">
    <location>
        <begin position="1"/>
        <end position="25"/>
    </location>
</feature>
<evidence type="ECO:0000256" key="13">
    <source>
        <dbReference type="ARBA" id="ARBA00023324"/>
    </source>
</evidence>
<keyword evidence="5 19" id="KW-0964">Secreted</keyword>
<dbReference type="InterPro" id="IPR000823">
    <property type="entry name" value="Peroxidase_pln"/>
</dbReference>
<dbReference type="STRING" id="43335.A0A4U5QFL9"/>
<feature type="binding site" evidence="16">
    <location>
        <position position="71"/>
    </location>
    <ligand>
        <name>Ca(2+)</name>
        <dbReference type="ChEBI" id="CHEBI:29108"/>
        <label>1</label>
    </ligand>
</feature>
<keyword evidence="6 19" id="KW-0575">Peroxidase</keyword>
<comment type="cofactor">
    <cofactor evidence="16 19">
        <name>heme b</name>
        <dbReference type="ChEBI" id="CHEBI:60344"/>
    </cofactor>
    <text evidence="16 19">Binds 1 heme b (iron(II)-protoporphyrin IX) group per subunit.</text>
</comment>
<proteinExistence type="inferred from homology"/>
<feature type="binding site" description="axial binding residue" evidence="16">
    <location>
        <position position="187"/>
    </location>
    <ligand>
        <name>heme b</name>
        <dbReference type="ChEBI" id="CHEBI:60344"/>
    </ligand>
    <ligandPart>
        <name>Fe</name>
        <dbReference type="ChEBI" id="CHEBI:18248"/>
    </ligandPart>
</feature>
<dbReference type="GO" id="GO:0006979">
    <property type="term" value="P:response to oxidative stress"/>
    <property type="evidence" value="ECO:0007669"/>
    <property type="project" value="UniProtKB-UniRule"/>
</dbReference>
<evidence type="ECO:0000256" key="14">
    <source>
        <dbReference type="PIRSR" id="PIRSR600823-1"/>
    </source>
</evidence>
<dbReference type="GO" id="GO:0140825">
    <property type="term" value="F:lactoperoxidase activity"/>
    <property type="evidence" value="ECO:0007669"/>
    <property type="project" value="UniProtKB-EC"/>
</dbReference>
<dbReference type="InterPro" id="IPR002016">
    <property type="entry name" value="Haem_peroxidase"/>
</dbReference>
<dbReference type="GO" id="GO:0020037">
    <property type="term" value="F:heme binding"/>
    <property type="evidence" value="ECO:0007669"/>
    <property type="project" value="UniProtKB-UniRule"/>
</dbReference>
<dbReference type="FunFam" id="1.10.420.10:FF:000008">
    <property type="entry name" value="Peroxidase"/>
    <property type="match status" value="1"/>
</dbReference>
<feature type="binding site" evidence="15">
    <location>
        <position position="157"/>
    </location>
    <ligand>
        <name>substrate</name>
    </ligand>
</feature>
<feature type="binding site" evidence="16">
    <location>
        <position position="238"/>
    </location>
    <ligand>
        <name>Ca(2+)</name>
        <dbReference type="ChEBI" id="CHEBI:29108"/>
        <label>2</label>
    </ligand>
</feature>
<evidence type="ECO:0000256" key="19">
    <source>
        <dbReference type="RuleBase" id="RU362060"/>
    </source>
</evidence>
<evidence type="ECO:0000256" key="15">
    <source>
        <dbReference type="PIRSR" id="PIRSR600823-2"/>
    </source>
</evidence>
<feature type="binding site" evidence="16">
    <location>
        <position position="188"/>
    </location>
    <ligand>
        <name>Ca(2+)</name>
        <dbReference type="ChEBI" id="CHEBI:29108"/>
        <label>2</label>
    </ligand>
</feature>
<comment type="similarity">
    <text evidence="3">Belongs to the peroxidase family. Ascorbate peroxidase subfamily.</text>
</comment>
<dbReference type="PROSITE" id="PS50873">
    <property type="entry name" value="PEROXIDASE_4"/>
    <property type="match status" value="1"/>
</dbReference>
<evidence type="ECO:0000256" key="1">
    <source>
        <dbReference type="ARBA" id="ARBA00000189"/>
    </source>
</evidence>
<keyword evidence="8 16" id="KW-0479">Metal-binding</keyword>
<feature type="binding site" evidence="16">
    <location>
        <position position="68"/>
    </location>
    <ligand>
        <name>Ca(2+)</name>
        <dbReference type="ChEBI" id="CHEBI:29108"/>
        <label>1</label>
    </ligand>
</feature>
<feature type="active site" description="Proton acceptor" evidence="14">
    <location>
        <position position="67"/>
    </location>
</feature>
<organism evidence="21">
    <name type="scientific">Populus alba</name>
    <name type="common">White poplar</name>
    <dbReference type="NCBI Taxonomy" id="43335"/>
    <lineage>
        <taxon>Eukaryota</taxon>
        <taxon>Viridiplantae</taxon>
        <taxon>Streptophyta</taxon>
        <taxon>Embryophyta</taxon>
        <taxon>Tracheophyta</taxon>
        <taxon>Spermatophyta</taxon>
        <taxon>Magnoliopsida</taxon>
        <taxon>eudicotyledons</taxon>
        <taxon>Gunneridae</taxon>
        <taxon>Pentapetalae</taxon>
        <taxon>rosids</taxon>
        <taxon>fabids</taxon>
        <taxon>Malpighiales</taxon>
        <taxon>Salicaceae</taxon>
        <taxon>Saliceae</taxon>
        <taxon>Populus</taxon>
    </lineage>
</organism>
<dbReference type="CDD" id="cd00693">
    <property type="entry name" value="secretory_peroxidase"/>
    <property type="match status" value="1"/>
</dbReference>
<dbReference type="GO" id="GO:0005576">
    <property type="term" value="C:extracellular region"/>
    <property type="evidence" value="ECO:0007669"/>
    <property type="project" value="UniProtKB-SubCell"/>
</dbReference>
<evidence type="ECO:0000256" key="5">
    <source>
        <dbReference type="ARBA" id="ARBA00022525"/>
    </source>
</evidence>
<dbReference type="InterPro" id="IPR019793">
    <property type="entry name" value="Peroxidases_heam-ligand_BS"/>
</dbReference>
<evidence type="ECO:0000256" key="8">
    <source>
        <dbReference type="ARBA" id="ARBA00022723"/>
    </source>
</evidence>
<evidence type="ECO:0000259" key="20">
    <source>
        <dbReference type="PROSITE" id="PS50873"/>
    </source>
</evidence>
<accession>A0A4U5QFL9</accession>
<feature type="domain" description="Plant heme peroxidase family profile" evidence="20">
    <location>
        <begin position="26"/>
        <end position="320"/>
    </location>
</feature>
<dbReference type="GO" id="GO:0042744">
    <property type="term" value="P:hydrogen peroxide catabolic process"/>
    <property type="evidence" value="ECO:0007669"/>
    <property type="project" value="UniProtKB-KW"/>
</dbReference>
<keyword evidence="10 16" id="KW-0408">Iron</keyword>
<evidence type="ECO:0000256" key="2">
    <source>
        <dbReference type="ARBA" id="ARBA00002322"/>
    </source>
</evidence>
<dbReference type="InterPro" id="IPR010255">
    <property type="entry name" value="Haem_peroxidase_sf"/>
</dbReference>
<feature type="disulfide bond" evidence="18">
    <location>
        <begin position="194"/>
        <end position="226"/>
    </location>
</feature>
<feature type="binding site" evidence="16">
    <location>
        <position position="246"/>
    </location>
    <ligand>
        <name>Ca(2+)</name>
        <dbReference type="ChEBI" id="CHEBI:29108"/>
        <label>2</label>
    </ligand>
</feature>
<dbReference type="Gene3D" id="1.10.420.10">
    <property type="entry name" value="Peroxidase, domain 2"/>
    <property type="match status" value="1"/>
</dbReference>
<keyword evidence="19" id="KW-0732">Signal</keyword>
<dbReference type="PROSITE" id="PS00436">
    <property type="entry name" value="PEROXIDASE_2"/>
    <property type="match status" value="1"/>
</dbReference>
<evidence type="ECO:0000256" key="12">
    <source>
        <dbReference type="ARBA" id="ARBA00023180"/>
    </source>
</evidence>
<gene>
    <name evidence="21" type="ORF">D5086_0000109710</name>
</gene>
<evidence type="ECO:0000256" key="7">
    <source>
        <dbReference type="ARBA" id="ARBA00022617"/>
    </source>
</evidence>
<comment type="cofactor">
    <cofactor evidence="16 19">
        <name>Ca(2+)</name>
        <dbReference type="ChEBI" id="CHEBI:29108"/>
    </cofactor>
    <text evidence="16 19">Binds 2 calcium ions per subunit.</text>
</comment>
<evidence type="ECO:0000256" key="9">
    <source>
        <dbReference type="ARBA" id="ARBA00023002"/>
    </source>
</evidence>
<keyword evidence="13 19" id="KW-0376">Hydrogen peroxide</keyword>
<dbReference type="AlphaFoldDB" id="A0A4U5QFL9"/>
<keyword evidence="16 19" id="KW-0106">Calcium</keyword>
<keyword evidence="11 18" id="KW-1015">Disulfide bond</keyword>
<protein>
    <recommendedName>
        <fullName evidence="4 19">Peroxidase</fullName>
        <ecNumber evidence="4 19">1.11.1.7</ecNumber>
    </recommendedName>
</protein>
<dbReference type="InterPro" id="IPR033905">
    <property type="entry name" value="Secretory_peroxidase"/>
</dbReference>
<feature type="site" description="Transition state stabilizer" evidence="17">
    <location>
        <position position="63"/>
    </location>
</feature>